<proteinExistence type="predicted"/>
<dbReference type="Pfam" id="PF00583">
    <property type="entry name" value="Acetyltransf_1"/>
    <property type="match status" value="2"/>
</dbReference>
<dbReference type="PANTHER" id="PTHR43877:SF2">
    <property type="entry name" value="AMINOALKYLPHOSPHONATE N-ACETYLTRANSFERASE-RELATED"/>
    <property type="match status" value="1"/>
</dbReference>
<accession>A0ABT0IHP9</accession>
<dbReference type="Proteomes" id="UP001522868">
    <property type="component" value="Unassembled WGS sequence"/>
</dbReference>
<dbReference type="Gene3D" id="3.40.630.30">
    <property type="match status" value="2"/>
</dbReference>
<dbReference type="CDD" id="cd04301">
    <property type="entry name" value="NAT_SF"/>
    <property type="match status" value="1"/>
</dbReference>
<dbReference type="InterPro" id="IPR016181">
    <property type="entry name" value="Acyl_CoA_acyltransferase"/>
</dbReference>
<dbReference type="EMBL" id="JALPTH010000032">
    <property type="protein sequence ID" value="MCK8680860.1"/>
    <property type="molecule type" value="Genomic_DNA"/>
</dbReference>
<keyword evidence="2" id="KW-0012">Acyltransferase</keyword>
<organism evidence="4 5">
    <name type="scientific">Streptomyces lichenis</name>
    <dbReference type="NCBI Taxonomy" id="2306967"/>
    <lineage>
        <taxon>Bacteria</taxon>
        <taxon>Bacillati</taxon>
        <taxon>Actinomycetota</taxon>
        <taxon>Actinomycetes</taxon>
        <taxon>Kitasatosporales</taxon>
        <taxon>Streptomycetaceae</taxon>
        <taxon>Streptomyces</taxon>
    </lineage>
</organism>
<evidence type="ECO:0000256" key="1">
    <source>
        <dbReference type="ARBA" id="ARBA00022679"/>
    </source>
</evidence>
<feature type="domain" description="N-acetyltransferase" evidence="3">
    <location>
        <begin position="125"/>
        <end position="279"/>
    </location>
</feature>
<evidence type="ECO:0000313" key="4">
    <source>
        <dbReference type="EMBL" id="MCK8680860.1"/>
    </source>
</evidence>
<keyword evidence="1" id="KW-0808">Transferase</keyword>
<name>A0ABT0IHP9_9ACTN</name>
<dbReference type="SUPFAM" id="SSF55729">
    <property type="entry name" value="Acyl-CoA N-acyltransferases (Nat)"/>
    <property type="match status" value="2"/>
</dbReference>
<dbReference type="PROSITE" id="PS51186">
    <property type="entry name" value="GNAT"/>
    <property type="match status" value="2"/>
</dbReference>
<gene>
    <name evidence="4" type="ORF">M1O15_26405</name>
</gene>
<evidence type="ECO:0000259" key="3">
    <source>
        <dbReference type="PROSITE" id="PS51186"/>
    </source>
</evidence>
<sequence length="279" mass="30254">MTTTLRPTGPLQQSDDGTRVRRYEVCVNSRPVGAIELGTSARFGPAAGEIRSLRVDPPDRGRGRGTVAALAAEEVLRGWRCTSVQAAVPAGAEAARSLAAALGYRERGRDLLKALPDEPGPAPEIVVRPMTEPEFAAYLSTAREEYAREWASRGVPEERAGELSERGHRELLPHGLATEGAGLFVAVDEDGGIAGRLWTGRCTLDSGEVAGYVYDIRVAEERRGRGLGRALMGVAERVVREDGRRRLGLHVFADNAPALRLYASLGYETVRLRLYKPLL</sequence>
<dbReference type="PANTHER" id="PTHR43877">
    <property type="entry name" value="AMINOALKYLPHOSPHONATE N-ACETYLTRANSFERASE-RELATED-RELATED"/>
    <property type="match status" value="1"/>
</dbReference>
<keyword evidence="5" id="KW-1185">Reference proteome</keyword>
<protein>
    <submittedName>
        <fullName evidence="4">GNAT family N-acetyltransferase</fullName>
    </submittedName>
</protein>
<dbReference type="InterPro" id="IPR050832">
    <property type="entry name" value="Bact_Acetyltransf"/>
</dbReference>
<dbReference type="InterPro" id="IPR000182">
    <property type="entry name" value="GNAT_dom"/>
</dbReference>
<feature type="domain" description="N-acetyltransferase" evidence="3">
    <location>
        <begin position="1"/>
        <end position="132"/>
    </location>
</feature>
<evidence type="ECO:0000256" key="2">
    <source>
        <dbReference type="ARBA" id="ARBA00023315"/>
    </source>
</evidence>
<evidence type="ECO:0000313" key="5">
    <source>
        <dbReference type="Proteomes" id="UP001522868"/>
    </source>
</evidence>
<dbReference type="RefSeq" id="WP_248636690.1">
    <property type="nucleotide sequence ID" value="NZ_JALPTH010000032.1"/>
</dbReference>
<reference evidence="4 5" key="1">
    <citation type="submission" date="2022-04" db="EMBL/GenBank/DDBJ databases">
        <title>Streptomyces sp. nov. LCR6-01 isolated from Lichen of Dirinaria sp.</title>
        <authorList>
            <person name="Kanchanasin P."/>
            <person name="Tanasupawat S."/>
            <person name="Phongsopitanun W."/>
        </authorList>
    </citation>
    <scope>NUCLEOTIDE SEQUENCE [LARGE SCALE GENOMIC DNA]</scope>
    <source>
        <strain evidence="4 5">LCR6-01</strain>
    </source>
</reference>
<comment type="caution">
    <text evidence="4">The sequence shown here is derived from an EMBL/GenBank/DDBJ whole genome shotgun (WGS) entry which is preliminary data.</text>
</comment>